<dbReference type="EnsemblPlants" id="evm.model.ctgX46.2">
    <property type="protein sequence ID" value="cds.evm.model.ctgX46.2"/>
    <property type="gene ID" value="evm.TU.ctgX46.2"/>
</dbReference>
<organism evidence="1 2">
    <name type="scientific">Cannabis sativa</name>
    <name type="common">Hemp</name>
    <name type="synonym">Marijuana</name>
    <dbReference type="NCBI Taxonomy" id="3483"/>
    <lineage>
        <taxon>Eukaryota</taxon>
        <taxon>Viridiplantae</taxon>
        <taxon>Streptophyta</taxon>
        <taxon>Embryophyta</taxon>
        <taxon>Tracheophyta</taxon>
        <taxon>Spermatophyta</taxon>
        <taxon>Magnoliopsida</taxon>
        <taxon>eudicotyledons</taxon>
        <taxon>Gunneridae</taxon>
        <taxon>Pentapetalae</taxon>
        <taxon>rosids</taxon>
        <taxon>fabids</taxon>
        <taxon>Rosales</taxon>
        <taxon>Cannabaceae</taxon>
        <taxon>Cannabis</taxon>
    </lineage>
</organism>
<evidence type="ECO:0008006" key="3">
    <source>
        <dbReference type="Google" id="ProtNLM"/>
    </source>
</evidence>
<accession>A0A803QSF6</accession>
<dbReference type="AlphaFoldDB" id="A0A803QSF6"/>
<name>A0A803QSF6_CANSA</name>
<proteinExistence type="predicted"/>
<dbReference type="Proteomes" id="UP000596661">
    <property type="component" value="Unassembled WGS sequence"/>
</dbReference>
<protein>
    <recommendedName>
        <fullName evidence="3">RNase H type-1 domain-containing protein</fullName>
    </recommendedName>
</protein>
<reference evidence="1" key="1">
    <citation type="submission" date="2021-03" db="UniProtKB">
        <authorList>
            <consortium name="EnsemblPlants"/>
        </authorList>
    </citation>
    <scope>IDENTIFICATION</scope>
</reference>
<evidence type="ECO:0000313" key="2">
    <source>
        <dbReference type="Proteomes" id="UP000596661"/>
    </source>
</evidence>
<dbReference type="Gramene" id="evm.model.ctgX46.2">
    <property type="protein sequence ID" value="cds.evm.model.ctgX46.2"/>
    <property type="gene ID" value="evm.TU.ctgX46.2"/>
</dbReference>
<evidence type="ECO:0000313" key="1">
    <source>
        <dbReference type="EnsemblPlants" id="cds.evm.model.ctgX46.2"/>
    </source>
</evidence>
<keyword evidence="2" id="KW-1185">Reference proteome</keyword>
<sequence>MGVSRSIGDGKATSILVTLGSLDLDNKFVTTYHPSLVGRTADSPPQMERKAWDVEEHWTKPISTKLKINVDGPSSKVRIGLALGSLETRPKFVQGQKSTWRGFSRDCQVVGMKEVLSWIKTMQVIDVEVETDSLVTARAINGSPQIPSRFGLIVQDCSLIIIRVTRCFYFFC</sequence>